<proteinExistence type="predicted"/>
<evidence type="ECO:0000313" key="1">
    <source>
        <dbReference type="Proteomes" id="UP000887579"/>
    </source>
</evidence>
<name>A0AC34FKN0_9BILA</name>
<sequence>MPKEWDPTSDRVMQFNNGSDGIVTLPKVFKCLIDTPEFQRLRGIKQLGSALLVFPNADHCRFVHSLGTASLAFQFMMELRKQTYDGKKLVKGNDILAVSLAALCHDLGHGPFSHMYEEVFLTDVHQRHETLSIKLFEKIFVDNPDVKKAFDEYFDENTYKLVCQLIDPPNYCKTDQEWPLLVEREKAFIFGIVSNSLNGLDVDKLDYLIRDSERSGIPVSINKNVVQLLFESAQIVKHPIHDFTWIAFPDKYTGNVKNIFEARKRLHEELYNHRVIIAIAEMLKHALQCAGDDLEILGSNNNPIKLKNCSNDLNAYLKLKDSVVDFIANSFSTEPKMLQAKMILKNIELRKFPRVVAKLDYLKETDNNAFEKEVRNEILQLGIIDNSKLVTVMKVFHFGKGYHNPIVDVLFYVRNSDALVRHAEDTNCYRTCLFVFAHDNCSDDDARSIYEKLVSFAQKKGLQPPTKLYT</sequence>
<dbReference type="WBParaSite" id="ES5_v2.g17941.t1">
    <property type="protein sequence ID" value="ES5_v2.g17941.t1"/>
    <property type="gene ID" value="ES5_v2.g17941"/>
</dbReference>
<reference evidence="2" key="1">
    <citation type="submission" date="2022-11" db="UniProtKB">
        <authorList>
            <consortium name="WormBaseParasite"/>
        </authorList>
    </citation>
    <scope>IDENTIFICATION</scope>
</reference>
<evidence type="ECO:0000313" key="2">
    <source>
        <dbReference type="WBParaSite" id="ES5_v2.g17941.t1"/>
    </source>
</evidence>
<accession>A0AC34FKN0</accession>
<protein>
    <submittedName>
        <fullName evidence="2">HD domain-containing protein</fullName>
    </submittedName>
</protein>
<organism evidence="1 2">
    <name type="scientific">Panagrolaimus sp. ES5</name>
    <dbReference type="NCBI Taxonomy" id="591445"/>
    <lineage>
        <taxon>Eukaryota</taxon>
        <taxon>Metazoa</taxon>
        <taxon>Ecdysozoa</taxon>
        <taxon>Nematoda</taxon>
        <taxon>Chromadorea</taxon>
        <taxon>Rhabditida</taxon>
        <taxon>Tylenchina</taxon>
        <taxon>Panagrolaimomorpha</taxon>
        <taxon>Panagrolaimoidea</taxon>
        <taxon>Panagrolaimidae</taxon>
        <taxon>Panagrolaimus</taxon>
    </lineage>
</organism>
<dbReference type="Proteomes" id="UP000887579">
    <property type="component" value="Unplaced"/>
</dbReference>